<name>A0A4R4WQV4_9ACTN</name>
<dbReference type="AlphaFoldDB" id="A0A4R4WQV4"/>
<reference evidence="1 2" key="1">
    <citation type="submission" date="2019-03" db="EMBL/GenBank/DDBJ databases">
        <title>Draft genome sequences of novel Actinobacteria.</title>
        <authorList>
            <person name="Sahin N."/>
            <person name="Ay H."/>
            <person name="Saygin H."/>
        </authorList>
    </citation>
    <scope>NUCLEOTIDE SEQUENCE [LARGE SCALE GENOMIC DNA]</scope>
    <source>
        <strain evidence="1 2">KC712</strain>
    </source>
</reference>
<evidence type="ECO:0000313" key="1">
    <source>
        <dbReference type="EMBL" id="TDD20033.1"/>
    </source>
</evidence>
<accession>A0A4R4WQV4</accession>
<dbReference type="Proteomes" id="UP000294543">
    <property type="component" value="Unassembled WGS sequence"/>
</dbReference>
<keyword evidence="2" id="KW-1185">Reference proteome</keyword>
<evidence type="ECO:0000313" key="2">
    <source>
        <dbReference type="Proteomes" id="UP000294543"/>
    </source>
</evidence>
<dbReference type="EMBL" id="SMKP01000050">
    <property type="protein sequence ID" value="TDD20033.1"/>
    <property type="molecule type" value="Genomic_DNA"/>
</dbReference>
<sequence>MAERINGRLIGVEAKATDAVDLKDFKGLTMFRNTLGEQFVNGFVLHTGRRPLAFDDRLTALPISALWDR</sequence>
<organism evidence="1 2">
    <name type="scientific">Nonomuraea diastatica</name>
    <dbReference type="NCBI Taxonomy" id="1848329"/>
    <lineage>
        <taxon>Bacteria</taxon>
        <taxon>Bacillati</taxon>
        <taxon>Actinomycetota</taxon>
        <taxon>Actinomycetes</taxon>
        <taxon>Streptosporangiales</taxon>
        <taxon>Streptosporangiaceae</taxon>
        <taxon>Nonomuraea</taxon>
    </lineage>
</organism>
<proteinExistence type="predicted"/>
<evidence type="ECO:0008006" key="3">
    <source>
        <dbReference type="Google" id="ProtNLM"/>
    </source>
</evidence>
<dbReference type="RefSeq" id="WP_132509923.1">
    <property type="nucleotide sequence ID" value="NZ_SMKP01000050.1"/>
</dbReference>
<protein>
    <recommendedName>
        <fullName evidence="3">DUF4143 domain-containing protein</fullName>
    </recommendedName>
</protein>
<comment type="caution">
    <text evidence="1">The sequence shown here is derived from an EMBL/GenBank/DDBJ whole genome shotgun (WGS) entry which is preliminary data.</text>
</comment>
<gene>
    <name evidence="1" type="ORF">E1294_19160</name>
</gene>
<dbReference type="OrthoDB" id="128089at2"/>